<dbReference type="PROSITE" id="PS51688">
    <property type="entry name" value="ICA"/>
    <property type="match status" value="1"/>
</dbReference>
<comment type="caution">
    <text evidence="2">The sequence shown here is derived from an EMBL/GenBank/DDBJ whole genome shotgun (WGS) entry which is preliminary data.</text>
</comment>
<sequence length="291" mass="31523">MAVQIPDPGTGNAQTGDNEYVFRKKVKDNFSDQTNAASRLLGAAAGQVPLAEHTYKAAFSADMTLINTEGYDTSSLPIGSRVVVSGTAIDGNLPYNGAWHIDTISSIRGGSVQFAYAYPSALGMCYRVKDRSTGVYAAWQSVSTSELTYKTTTASGANVVVASNGVLQRSTSSERYKDIFAPLELDDARYEDAMALKPIVYRSTAEADNPAYHYYSFSAEELGAYDPAFTLWRETEMVTDADGNVTEQPLAERQAEGININALLAMSHAIAIKQDKIIKALEARIEILEAK</sequence>
<feature type="domain" description="Peptidase S74" evidence="1">
    <location>
        <begin position="172"/>
        <end position="285"/>
    </location>
</feature>
<evidence type="ECO:0000313" key="3">
    <source>
        <dbReference type="Proteomes" id="UP000051202"/>
    </source>
</evidence>
<organism evidence="2 3">
    <name type="scientific">Psychrobacter piscatorii</name>
    <dbReference type="NCBI Taxonomy" id="554343"/>
    <lineage>
        <taxon>Bacteria</taxon>
        <taxon>Pseudomonadati</taxon>
        <taxon>Pseudomonadota</taxon>
        <taxon>Gammaproteobacteria</taxon>
        <taxon>Moraxellales</taxon>
        <taxon>Moraxellaceae</taxon>
        <taxon>Psychrobacter</taxon>
    </lineage>
</organism>
<name>A0A0T6DUS3_9GAMM</name>
<keyword evidence="3" id="KW-1185">Reference proteome</keyword>
<dbReference type="Proteomes" id="UP000051202">
    <property type="component" value="Unassembled WGS sequence"/>
</dbReference>
<protein>
    <recommendedName>
        <fullName evidence="1">Peptidase S74 domain-containing protein</fullName>
    </recommendedName>
</protein>
<reference evidence="2 3" key="1">
    <citation type="submission" date="2015-11" db="EMBL/GenBank/DDBJ databases">
        <title>Permanent draft genome of Psychrobacter piscatorii LQ58.</title>
        <authorList>
            <person name="Zhou M."/>
            <person name="Dong B."/>
            <person name="Liu Q."/>
        </authorList>
    </citation>
    <scope>NUCLEOTIDE SEQUENCE [LARGE SCALE GENOMIC DNA]</scope>
    <source>
        <strain evidence="2 3">LQ58</strain>
    </source>
</reference>
<dbReference type="InterPro" id="IPR030392">
    <property type="entry name" value="S74_ICA"/>
</dbReference>
<dbReference type="AlphaFoldDB" id="A0A0T6DUS3"/>
<proteinExistence type="predicted"/>
<accession>A0A0T6DUS3</accession>
<gene>
    <name evidence="2" type="ORF">AS194_04040</name>
</gene>
<evidence type="ECO:0000313" key="2">
    <source>
        <dbReference type="EMBL" id="KRU23546.1"/>
    </source>
</evidence>
<dbReference type="EMBL" id="LNDJ01000013">
    <property type="protein sequence ID" value="KRU23546.1"/>
    <property type="molecule type" value="Genomic_DNA"/>
</dbReference>
<evidence type="ECO:0000259" key="1">
    <source>
        <dbReference type="PROSITE" id="PS51688"/>
    </source>
</evidence>
<dbReference type="RefSeq" id="WP_058023705.1">
    <property type="nucleotide sequence ID" value="NZ_LNDJ01000013.1"/>
</dbReference>
<dbReference type="STRING" id="554343.AS194_04040"/>